<dbReference type="EMBL" id="JABFTP020000165">
    <property type="protein sequence ID" value="KAL3284572.1"/>
    <property type="molecule type" value="Genomic_DNA"/>
</dbReference>
<dbReference type="InterPro" id="IPR036058">
    <property type="entry name" value="Kazal_dom_sf"/>
</dbReference>
<feature type="signal peptide" evidence="1">
    <location>
        <begin position="1"/>
        <end position="23"/>
    </location>
</feature>
<dbReference type="Pfam" id="PF00050">
    <property type="entry name" value="Kazal_1"/>
    <property type="match status" value="1"/>
</dbReference>
<sequence length="101" mass="11367">MYPEKMKITFIIYFVLLINVVFSKPLGSTQEITTESSEEIEKKITACEQDCAITMDYQQKCGTDGKTYVNQSLVDCRDTCGKPYGRRVHTASQGPCPKKTS</sequence>
<dbReference type="PROSITE" id="PS51465">
    <property type="entry name" value="KAZAL_2"/>
    <property type="match status" value="1"/>
</dbReference>
<keyword evidence="4" id="KW-1185">Reference proteome</keyword>
<dbReference type="Gene3D" id="3.30.60.30">
    <property type="match status" value="1"/>
</dbReference>
<evidence type="ECO:0000313" key="4">
    <source>
        <dbReference type="Proteomes" id="UP001516400"/>
    </source>
</evidence>
<dbReference type="AlphaFoldDB" id="A0ABD2P0S8"/>
<dbReference type="InterPro" id="IPR002350">
    <property type="entry name" value="Kazal_dom"/>
</dbReference>
<protein>
    <recommendedName>
        <fullName evidence="2">Kazal-like domain-containing protein</fullName>
    </recommendedName>
</protein>
<feature type="chain" id="PRO_5044788627" description="Kazal-like domain-containing protein" evidence="1">
    <location>
        <begin position="24"/>
        <end position="101"/>
    </location>
</feature>
<accession>A0ABD2P0S8</accession>
<reference evidence="3 4" key="1">
    <citation type="journal article" date="2021" name="BMC Biol.">
        <title>Horizontally acquired antibacterial genes associated with adaptive radiation of ladybird beetles.</title>
        <authorList>
            <person name="Li H.S."/>
            <person name="Tang X.F."/>
            <person name="Huang Y.H."/>
            <person name="Xu Z.Y."/>
            <person name="Chen M.L."/>
            <person name="Du X.Y."/>
            <person name="Qiu B.Y."/>
            <person name="Chen P.T."/>
            <person name="Zhang W."/>
            <person name="Slipinski A."/>
            <person name="Escalona H.E."/>
            <person name="Waterhouse R.M."/>
            <person name="Zwick A."/>
            <person name="Pang H."/>
        </authorList>
    </citation>
    <scope>NUCLEOTIDE SEQUENCE [LARGE SCALE GENOMIC DNA]</scope>
    <source>
        <strain evidence="3">SYSU2018</strain>
    </source>
</reference>
<comment type="caution">
    <text evidence="3">The sequence shown here is derived from an EMBL/GenBank/DDBJ whole genome shotgun (WGS) entry which is preliminary data.</text>
</comment>
<feature type="domain" description="Kazal-like" evidence="2">
    <location>
        <begin position="41"/>
        <end position="98"/>
    </location>
</feature>
<dbReference type="SUPFAM" id="SSF100895">
    <property type="entry name" value="Kazal-type serine protease inhibitors"/>
    <property type="match status" value="1"/>
</dbReference>
<gene>
    <name evidence="3" type="ORF">HHI36_018729</name>
</gene>
<organism evidence="3 4">
    <name type="scientific">Cryptolaemus montrouzieri</name>
    <dbReference type="NCBI Taxonomy" id="559131"/>
    <lineage>
        <taxon>Eukaryota</taxon>
        <taxon>Metazoa</taxon>
        <taxon>Ecdysozoa</taxon>
        <taxon>Arthropoda</taxon>
        <taxon>Hexapoda</taxon>
        <taxon>Insecta</taxon>
        <taxon>Pterygota</taxon>
        <taxon>Neoptera</taxon>
        <taxon>Endopterygota</taxon>
        <taxon>Coleoptera</taxon>
        <taxon>Polyphaga</taxon>
        <taxon>Cucujiformia</taxon>
        <taxon>Coccinelloidea</taxon>
        <taxon>Coccinellidae</taxon>
        <taxon>Scymninae</taxon>
        <taxon>Scymnini</taxon>
        <taxon>Cryptolaemus</taxon>
    </lineage>
</organism>
<proteinExistence type="predicted"/>
<evidence type="ECO:0000259" key="2">
    <source>
        <dbReference type="PROSITE" id="PS51465"/>
    </source>
</evidence>
<name>A0ABD2P0S8_9CUCU</name>
<keyword evidence="1" id="KW-0732">Signal</keyword>
<evidence type="ECO:0000256" key="1">
    <source>
        <dbReference type="SAM" id="SignalP"/>
    </source>
</evidence>
<dbReference type="Proteomes" id="UP001516400">
    <property type="component" value="Unassembled WGS sequence"/>
</dbReference>
<evidence type="ECO:0000313" key="3">
    <source>
        <dbReference type="EMBL" id="KAL3284572.1"/>
    </source>
</evidence>